<dbReference type="RefSeq" id="WP_113619950.1">
    <property type="nucleotide sequence ID" value="NZ_QFFJ01000003.1"/>
</dbReference>
<sequence length="375" mass="41367">MPKKLAFLVLPALTLTFLQTEAQTPTLQEVTKQGNVSQRDGENIIFKNVTLNGENYLRWYNSDGSAQAYIGYGSAYNRNFYIDNGNLGGIYLQGRTLINNAADDGVSMLQIKGPVYSNGNFHTVKTSGYWASGSNNYAIGWYTPNNDFRIRTATLDRFTIDNNGQTGIGTITPASQLHLASDQHHALTISRANGTYGFRIYRNASTGTISFQIGISATPVWETKMQIGEGEGPNTSLLLNPTGGKVGIGTTTPQATLAVNGDLFAKKVKVTLDGWPDYVFDPSYSLPSLGQLENFIKEHKHLPEIPSAKEVSEQGLDLGQNQANLLRKIEELTLYMIDQHKKMEAQQQLILNQQELLQEQSKQLKALENKLSGVK</sequence>
<keyword evidence="4" id="KW-1185">Reference proteome</keyword>
<feature type="chain" id="PRO_5016817213" description="BZIP transcription factor" evidence="2">
    <location>
        <begin position="23"/>
        <end position="375"/>
    </location>
</feature>
<evidence type="ECO:0000256" key="1">
    <source>
        <dbReference type="SAM" id="Coils"/>
    </source>
</evidence>
<accession>A0A365XP49</accession>
<gene>
    <name evidence="3" type="ORF">DF182_31885</name>
</gene>
<evidence type="ECO:0000256" key="2">
    <source>
        <dbReference type="SAM" id="SignalP"/>
    </source>
</evidence>
<dbReference type="OrthoDB" id="9808753at2"/>
<dbReference type="Proteomes" id="UP000253410">
    <property type="component" value="Unassembled WGS sequence"/>
</dbReference>
<evidence type="ECO:0000313" key="3">
    <source>
        <dbReference type="EMBL" id="RBL88123.1"/>
    </source>
</evidence>
<reference evidence="3 4" key="1">
    <citation type="submission" date="2018-05" db="EMBL/GenBank/DDBJ databases">
        <title>Chitinophaga sp. K3CV102501T nov., isolated from isolated from a monsoon evergreen broad-leaved forest soil.</title>
        <authorList>
            <person name="Lv Y."/>
        </authorList>
    </citation>
    <scope>NUCLEOTIDE SEQUENCE [LARGE SCALE GENOMIC DNA]</scope>
    <source>
        <strain evidence="3 4">GDMCC 1.1325</strain>
    </source>
</reference>
<keyword evidence="2" id="KW-0732">Signal</keyword>
<evidence type="ECO:0000313" key="4">
    <source>
        <dbReference type="Proteomes" id="UP000253410"/>
    </source>
</evidence>
<evidence type="ECO:0008006" key="5">
    <source>
        <dbReference type="Google" id="ProtNLM"/>
    </source>
</evidence>
<dbReference type="AlphaFoldDB" id="A0A365XP49"/>
<comment type="caution">
    <text evidence="3">The sequence shown here is derived from an EMBL/GenBank/DDBJ whole genome shotgun (WGS) entry which is preliminary data.</text>
</comment>
<name>A0A365XP49_9BACT</name>
<feature type="coiled-coil region" evidence="1">
    <location>
        <begin position="343"/>
        <end position="370"/>
    </location>
</feature>
<keyword evidence="1" id="KW-0175">Coiled coil</keyword>
<protein>
    <recommendedName>
        <fullName evidence="5">BZIP transcription factor</fullName>
    </recommendedName>
</protein>
<proteinExistence type="predicted"/>
<dbReference type="EMBL" id="QFFJ01000003">
    <property type="protein sequence ID" value="RBL88123.1"/>
    <property type="molecule type" value="Genomic_DNA"/>
</dbReference>
<organism evidence="3 4">
    <name type="scientific">Chitinophaga flava</name>
    <dbReference type="NCBI Taxonomy" id="2259036"/>
    <lineage>
        <taxon>Bacteria</taxon>
        <taxon>Pseudomonadati</taxon>
        <taxon>Bacteroidota</taxon>
        <taxon>Chitinophagia</taxon>
        <taxon>Chitinophagales</taxon>
        <taxon>Chitinophagaceae</taxon>
        <taxon>Chitinophaga</taxon>
    </lineage>
</organism>
<feature type="signal peptide" evidence="2">
    <location>
        <begin position="1"/>
        <end position="22"/>
    </location>
</feature>